<evidence type="ECO:0000256" key="9">
    <source>
        <dbReference type="RuleBase" id="RU000688"/>
    </source>
</evidence>
<name>A0A8J6EQE3_ELECQ</name>
<feature type="transmembrane region" description="Helical" evidence="10">
    <location>
        <begin position="99"/>
        <end position="118"/>
    </location>
</feature>
<dbReference type="Pfam" id="PF13853">
    <property type="entry name" value="7tm_4"/>
    <property type="match status" value="1"/>
</dbReference>
<keyword evidence="2 10" id="KW-1003">Cell membrane</keyword>
<dbReference type="Gene3D" id="1.20.1070.10">
    <property type="entry name" value="Rhodopsin 7-helix transmembrane proteins"/>
    <property type="match status" value="1"/>
</dbReference>
<feature type="transmembrane region" description="Helical" evidence="10">
    <location>
        <begin position="23"/>
        <end position="45"/>
    </location>
</feature>
<keyword evidence="4 9" id="KW-0812">Transmembrane</keyword>
<dbReference type="InterPro" id="IPR000276">
    <property type="entry name" value="GPCR_Rhodpsn"/>
</dbReference>
<evidence type="ECO:0000256" key="10">
    <source>
        <dbReference type="RuleBase" id="RU363047"/>
    </source>
</evidence>
<sequence>MEGVNISSSFTLLGFSNIPCNHFALFALLLVIYLLTWISNLLLLTSITLSPDLDSPMYFFLGNLSLVDICFSTVTVPQLLHGLYYGRLRISFLRCFLQMYFFVLLGILENFLLAIMAFDRYLAICNPLRYMAIMNRRICSILVVTSWFTAALHSFLHTFTISKLAYCEDKLIQHFFCDMTALIRIACSSTTLAEVLIYTEASSAIIIPFLFIMTSYSLIAQAIVKLKTAESQRKAFFSCSSHLIVVSLFYGTVIFIYFRPPSSYSGNYDRMISLVYTVITPMLNPFIYSLRNQEVKVTLKKLIQRRQLSLPRRGYV</sequence>
<feature type="transmembrane region" description="Helical" evidence="10">
    <location>
        <begin position="205"/>
        <end position="224"/>
    </location>
</feature>
<dbReference type="OrthoDB" id="9615015at2759"/>
<dbReference type="GO" id="GO:0004984">
    <property type="term" value="F:olfactory receptor activity"/>
    <property type="evidence" value="ECO:0007669"/>
    <property type="project" value="InterPro"/>
</dbReference>
<dbReference type="FunFam" id="1.20.1070.10:FF:000001">
    <property type="entry name" value="Olfactory receptor"/>
    <property type="match status" value="1"/>
</dbReference>
<keyword evidence="6 10" id="KW-1133">Transmembrane helix</keyword>
<organism evidence="12 13">
    <name type="scientific">Eleutherodactylus coqui</name>
    <name type="common">Puerto Rican coqui</name>
    <dbReference type="NCBI Taxonomy" id="57060"/>
    <lineage>
        <taxon>Eukaryota</taxon>
        <taxon>Metazoa</taxon>
        <taxon>Chordata</taxon>
        <taxon>Craniata</taxon>
        <taxon>Vertebrata</taxon>
        <taxon>Euteleostomi</taxon>
        <taxon>Amphibia</taxon>
        <taxon>Batrachia</taxon>
        <taxon>Anura</taxon>
        <taxon>Neobatrachia</taxon>
        <taxon>Hyloidea</taxon>
        <taxon>Eleutherodactylidae</taxon>
        <taxon>Eleutherodactylinae</taxon>
        <taxon>Eleutherodactylus</taxon>
        <taxon>Eleutherodactylus</taxon>
    </lineage>
</organism>
<protein>
    <recommendedName>
        <fullName evidence="10">Olfactory receptor</fullName>
    </recommendedName>
</protein>
<evidence type="ECO:0000256" key="2">
    <source>
        <dbReference type="ARBA" id="ARBA00022475"/>
    </source>
</evidence>
<dbReference type="PROSITE" id="PS50262">
    <property type="entry name" value="G_PROTEIN_RECEP_F1_2"/>
    <property type="match status" value="1"/>
</dbReference>
<evidence type="ECO:0000313" key="13">
    <source>
        <dbReference type="Proteomes" id="UP000770717"/>
    </source>
</evidence>
<dbReference type="AlphaFoldDB" id="A0A8J6EQE3"/>
<keyword evidence="7 10" id="KW-0472">Membrane</keyword>
<proteinExistence type="inferred from homology"/>
<dbReference type="GO" id="GO:0004930">
    <property type="term" value="F:G protein-coupled receptor activity"/>
    <property type="evidence" value="ECO:0007669"/>
    <property type="project" value="UniProtKB-KW"/>
</dbReference>
<dbReference type="SUPFAM" id="SSF81321">
    <property type="entry name" value="Family A G protein-coupled receptor-like"/>
    <property type="match status" value="1"/>
</dbReference>
<evidence type="ECO:0000256" key="1">
    <source>
        <dbReference type="ARBA" id="ARBA00004651"/>
    </source>
</evidence>
<evidence type="ECO:0000259" key="11">
    <source>
        <dbReference type="PROSITE" id="PS50262"/>
    </source>
</evidence>
<feature type="transmembrane region" description="Helical" evidence="10">
    <location>
        <begin position="57"/>
        <end position="79"/>
    </location>
</feature>
<dbReference type="PRINTS" id="PR00245">
    <property type="entry name" value="OLFACTORYR"/>
</dbReference>
<comment type="similarity">
    <text evidence="9">Belongs to the G-protein coupled receptor 1 family.</text>
</comment>
<dbReference type="PANTHER" id="PTHR26453">
    <property type="entry name" value="OLFACTORY RECEPTOR"/>
    <property type="match status" value="1"/>
</dbReference>
<feature type="transmembrane region" description="Helical" evidence="10">
    <location>
        <begin position="270"/>
        <end position="290"/>
    </location>
</feature>
<evidence type="ECO:0000256" key="4">
    <source>
        <dbReference type="ARBA" id="ARBA00022692"/>
    </source>
</evidence>
<keyword evidence="5 10" id="KW-0552">Olfaction</keyword>
<keyword evidence="9" id="KW-0297">G-protein coupled receptor</keyword>
<dbReference type="InterPro" id="IPR017452">
    <property type="entry name" value="GPCR_Rhodpsn_7TM"/>
</dbReference>
<evidence type="ECO:0000313" key="12">
    <source>
        <dbReference type="EMBL" id="KAG9472991.1"/>
    </source>
</evidence>
<feature type="transmembrane region" description="Helical" evidence="10">
    <location>
        <begin position="236"/>
        <end position="258"/>
    </location>
</feature>
<feature type="domain" description="G-protein coupled receptors family 1 profile" evidence="11">
    <location>
        <begin position="39"/>
        <end position="288"/>
    </location>
</feature>
<dbReference type="InterPro" id="IPR000725">
    <property type="entry name" value="Olfact_rcpt"/>
</dbReference>
<keyword evidence="8 9" id="KW-0807">Transducer</keyword>
<accession>A0A8J6EQE3</accession>
<dbReference type="GO" id="GO:0005886">
    <property type="term" value="C:plasma membrane"/>
    <property type="evidence" value="ECO:0007669"/>
    <property type="project" value="UniProtKB-SubCell"/>
</dbReference>
<feature type="transmembrane region" description="Helical" evidence="10">
    <location>
        <begin position="138"/>
        <end position="156"/>
    </location>
</feature>
<evidence type="ECO:0000256" key="5">
    <source>
        <dbReference type="ARBA" id="ARBA00022725"/>
    </source>
</evidence>
<comment type="caution">
    <text evidence="12">The sequence shown here is derived from an EMBL/GenBank/DDBJ whole genome shotgun (WGS) entry which is preliminary data.</text>
</comment>
<evidence type="ECO:0000256" key="6">
    <source>
        <dbReference type="ARBA" id="ARBA00022989"/>
    </source>
</evidence>
<keyword evidence="13" id="KW-1185">Reference proteome</keyword>
<dbReference type="PRINTS" id="PR00237">
    <property type="entry name" value="GPCRRHODOPSN"/>
</dbReference>
<comment type="subcellular location">
    <subcellularLocation>
        <location evidence="1 10">Cell membrane</location>
        <topology evidence="1 10">Multi-pass membrane protein</topology>
    </subcellularLocation>
</comment>
<dbReference type="PROSITE" id="PS00237">
    <property type="entry name" value="G_PROTEIN_RECEP_F1_1"/>
    <property type="match status" value="1"/>
</dbReference>
<keyword evidence="3 10" id="KW-0716">Sensory transduction</keyword>
<evidence type="ECO:0000256" key="7">
    <source>
        <dbReference type="ARBA" id="ARBA00023136"/>
    </source>
</evidence>
<reference evidence="12" key="1">
    <citation type="thesis" date="2020" institute="ProQuest LLC" country="789 East Eisenhower Parkway, Ann Arbor, MI, USA">
        <title>Comparative Genomics and Chromosome Evolution.</title>
        <authorList>
            <person name="Mudd A.B."/>
        </authorList>
    </citation>
    <scope>NUCLEOTIDE SEQUENCE</scope>
    <source>
        <strain evidence="12">HN-11 Male</strain>
        <tissue evidence="12">Kidney and liver</tissue>
    </source>
</reference>
<keyword evidence="9" id="KW-0675">Receptor</keyword>
<gene>
    <name evidence="12" type="ORF">GDO78_015294</name>
</gene>
<evidence type="ECO:0000256" key="3">
    <source>
        <dbReference type="ARBA" id="ARBA00022606"/>
    </source>
</evidence>
<evidence type="ECO:0000256" key="8">
    <source>
        <dbReference type="ARBA" id="ARBA00023224"/>
    </source>
</evidence>
<dbReference type="Proteomes" id="UP000770717">
    <property type="component" value="Unassembled WGS sequence"/>
</dbReference>
<dbReference type="EMBL" id="WNTK01000028">
    <property type="protein sequence ID" value="KAG9472991.1"/>
    <property type="molecule type" value="Genomic_DNA"/>
</dbReference>